<reference evidence="2" key="1">
    <citation type="submission" date="2022-11" db="EMBL/GenBank/DDBJ databases">
        <authorList>
            <person name="Scott C."/>
            <person name="Bruce N."/>
        </authorList>
    </citation>
    <scope>NUCLEOTIDE SEQUENCE</scope>
</reference>
<organism evidence="2 3">
    <name type="scientific">Parascedosporium putredinis</name>
    <dbReference type="NCBI Taxonomy" id="1442378"/>
    <lineage>
        <taxon>Eukaryota</taxon>
        <taxon>Fungi</taxon>
        <taxon>Dikarya</taxon>
        <taxon>Ascomycota</taxon>
        <taxon>Pezizomycotina</taxon>
        <taxon>Sordariomycetes</taxon>
        <taxon>Hypocreomycetidae</taxon>
        <taxon>Microascales</taxon>
        <taxon>Microascaceae</taxon>
        <taxon>Parascedosporium</taxon>
    </lineage>
</organism>
<evidence type="ECO:0000256" key="1">
    <source>
        <dbReference type="SAM" id="SignalP"/>
    </source>
</evidence>
<feature type="chain" id="PRO_5040168224" evidence="1">
    <location>
        <begin position="19"/>
        <end position="167"/>
    </location>
</feature>
<dbReference type="OrthoDB" id="2820488at2759"/>
<dbReference type="Gene3D" id="3.10.450.50">
    <property type="match status" value="1"/>
</dbReference>
<accession>A0A9P1M9T8</accession>
<dbReference type="EMBL" id="CALLCH030000008">
    <property type="protein sequence ID" value="CAI4213646.1"/>
    <property type="molecule type" value="Genomic_DNA"/>
</dbReference>
<feature type="signal peptide" evidence="1">
    <location>
        <begin position="1"/>
        <end position="18"/>
    </location>
</feature>
<proteinExistence type="predicted"/>
<keyword evidence="3" id="KW-1185">Reference proteome</keyword>
<name>A0A9P1M9T8_9PEZI</name>
<dbReference type="SUPFAM" id="SSF54427">
    <property type="entry name" value="NTF2-like"/>
    <property type="match status" value="1"/>
</dbReference>
<comment type="caution">
    <text evidence="2">The sequence shown here is derived from an EMBL/GenBank/DDBJ whole genome shotgun (WGS) entry which is preliminary data.</text>
</comment>
<gene>
    <name evidence="2" type="ORF">PPNO1_LOCUS3390</name>
</gene>
<dbReference type="AlphaFoldDB" id="A0A9P1M9T8"/>
<dbReference type="InterPro" id="IPR032710">
    <property type="entry name" value="NTF2-like_dom_sf"/>
</dbReference>
<protein>
    <submittedName>
        <fullName evidence="2">Uncharacterized protein</fullName>
    </submittedName>
</protein>
<evidence type="ECO:0000313" key="3">
    <source>
        <dbReference type="Proteomes" id="UP000838763"/>
    </source>
</evidence>
<sequence length="167" mass="18258">MHFSTTCALLVAPLAVVAAPNPARTFGSDLASKVLAARQDPAPTEEETEELFNAFAKAFITDNNITEAFTYIAEDYINHNPLAQNGFMSAWNILSGIWGGISKTLIGTAYDADMSWVNYQASGLGTIVDRFRWEGGCIAEHVRIQSTPAQPFVVYAFSETGNRRMTN</sequence>
<evidence type="ECO:0000313" key="2">
    <source>
        <dbReference type="EMBL" id="CAI4213646.1"/>
    </source>
</evidence>
<dbReference type="Proteomes" id="UP000838763">
    <property type="component" value="Unassembled WGS sequence"/>
</dbReference>
<keyword evidence="1" id="KW-0732">Signal</keyword>